<protein>
    <submittedName>
        <fullName evidence="1">Uncharacterized protein</fullName>
    </submittedName>
</protein>
<evidence type="ECO:0000313" key="2">
    <source>
        <dbReference type="Proteomes" id="UP000249757"/>
    </source>
</evidence>
<gene>
    <name evidence="1" type="ORF">Ptr86124_003830</name>
</gene>
<proteinExistence type="predicted"/>
<evidence type="ECO:0000313" key="1">
    <source>
        <dbReference type="EMBL" id="KAI1516893.1"/>
    </source>
</evidence>
<dbReference type="AlphaFoldDB" id="A0A922NJA5"/>
<accession>A0A922NJA5</accession>
<name>A0A922NJA5_9PLEO</name>
<dbReference type="EMBL" id="NRDI02000004">
    <property type="protein sequence ID" value="KAI1516893.1"/>
    <property type="molecule type" value="Genomic_DNA"/>
</dbReference>
<sequence>MHGQTWNKKWACAADEPRPLLLTWKHTESRLELVDWSGCGNAIAKQMEVASVLVPCASANYSAVTLQRTVPNLRPPHGPGSSEAPNRAVILAEIAVSNPPGGTVHGVAFEPYPNAHMPAASSTGTLDSYARPLVPG</sequence>
<comment type="caution">
    <text evidence="1">The sequence shown here is derived from an EMBL/GenBank/DDBJ whole genome shotgun (WGS) entry which is preliminary data.</text>
</comment>
<organism evidence="1 2">
    <name type="scientific">Pyrenophora tritici-repentis</name>
    <dbReference type="NCBI Taxonomy" id="45151"/>
    <lineage>
        <taxon>Eukaryota</taxon>
        <taxon>Fungi</taxon>
        <taxon>Dikarya</taxon>
        <taxon>Ascomycota</taxon>
        <taxon>Pezizomycotina</taxon>
        <taxon>Dothideomycetes</taxon>
        <taxon>Pleosporomycetidae</taxon>
        <taxon>Pleosporales</taxon>
        <taxon>Pleosporineae</taxon>
        <taxon>Pleosporaceae</taxon>
        <taxon>Pyrenophora</taxon>
    </lineage>
</organism>
<reference evidence="2" key="1">
    <citation type="journal article" date="2022" name="Microb. Genom.">
        <title>A global pangenome for the wheat fungal pathogen Pyrenophora tritici-repentis and prediction of effector protein structural homology.</title>
        <authorList>
            <person name="Moolhuijzen P.M."/>
            <person name="See P.T."/>
            <person name="Shi G."/>
            <person name="Powell H.R."/>
            <person name="Cockram J."/>
            <person name="Jorgensen L.N."/>
            <person name="Benslimane H."/>
            <person name="Strelkov S.E."/>
            <person name="Turner J."/>
            <person name="Liu Z."/>
            <person name="Moffat C.S."/>
        </authorList>
    </citation>
    <scope>NUCLEOTIDE SEQUENCE [LARGE SCALE GENOMIC DNA]</scope>
</reference>
<dbReference type="Proteomes" id="UP000249757">
    <property type="component" value="Unassembled WGS sequence"/>
</dbReference>
<keyword evidence="2" id="KW-1185">Reference proteome</keyword>